<organism evidence="1 2">
    <name type="scientific">Paralvinella palmiformis</name>
    <dbReference type="NCBI Taxonomy" id="53620"/>
    <lineage>
        <taxon>Eukaryota</taxon>
        <taxon>Metazoa</taxon>
        <taxon>Spiralia</taxon>
        <taxon>Lophotrochozoa</taxon>
        <taxon>Annelida</taxon>
        <taxon>Polychaeta</taxon>
        <taxon>Sedentaria</taxon>
        <taxon>Canalipalpata</taxon>
        <taxon>Terebellida</taxon>
        <taxon>Terebelliformia</taxon>
        <taxon>Alvinellidae</taxon>
        <taxon>Paralvinella</taxon>
    </lineage>
</organism>
<dbReference type="AlphaFoldDB" id="A0AAD9JLP6"/>
<evidence type="ECO:0000313" key="2">
    <source>
        <dbReference type="Proteomes" id="UP001208570"/>
    </source>
</evidence>
<accession>A0AAD9JLP6</accession>
<evidence type="ECO:0000313" key="1">
    <source>
        <dbReference type="EMBL" id="KAK2155307.1"/>
    </source>
</evidence>
<comment type="caution">
    <text evidence="1">The sequence shown here is derived from an EMBL/GenBank/DDBJ whole genome shotgun (WGS) entry which is preliminary data.</text>
</comment>
<keyword evidence="2" id="KW-1185">Reference proteome</keyword>
<dbReference type="Proteomes" id="UP001208570">
    <property type="component" value="Unassembled WGS sequence"/>
</dbReference>
<gene>
    <name evidence="1" type="ORF">LSH36_243g03018</name>
</gene>
<sequence length="212" mass="24929">MFGDASSTWTKILRNSCLEKHPYQRRYLDLDLVQDQAVAKIILKNGNCGRFLTEAELEENYQKCVETKNNKNKLKCLLRSLQNECYKKFITIVEFDCLPVPVPKLYWQSWNIKSLTKLQQICDANSYYCPPPKAKCDRCLALIDKDSQFYQICGNSIDEKLRLIWFRKCRYSPGHCHWNVILSQIIGYCHFYWPDTSPDFCGKLPVQTLFTQ</sequence>
<proteinExistence type="predicted"/>
<reference evidence="1" key="1">
    <citation type="journal article" date="2023" name="Mol. Biol. Evol.">
        <title>Third-Generation Sequencing Reveals the Adaptive Role of the Epigenome in Three Deep-Sea Polychaetes.</title>
        <authorList>
            <person name="Perez M."/>
            <person name="Aroh O."/>
            <person name="Sun Y."/>
            <person name="Lan Y."/>
            <person name="Juniper S.K."/>
            <person name="Young C.R."/>
            <person name="Angers B."/>
            <person name="Qian P.Y."/>
        </authorList>
    </citation>
    <scope>NUCLEOTIDE SEQUENCE</scope>
    <source>
        <strain evidence="1">P08H-3</strain>
    </source>
</reference>
<name>A0AAD9JLP6_9ANNE</name>
<dbReference type="EMBL" id="JAODUP010000243">
    <property type="protein sequence ID" value="KAK2155307.1"/>
    <property type="molecule type" value="Genomic_DNA"/>
</dbReference>
<protein>
    <submittedName>
        <fullName evidence="1">Uncharacterized protein</fullName>
    </submittedName>
</protein>